<comment type="subcellular location">
    <subcellularLocation>
        <location evidence="1 24">Cell inner membrane</location>
        <topology evidence="1 24">Multi-pass membrane protein</topology>
    </subcellularLocation>
</comment>
<proteinExistence type="inferred from homology"/>
<evidence type="ECO:0000256" key="17">
    <source>
        <dbReference type="ARBA" id="ARBA00023136"/>
    </source>
</evidence>
<gene>
    <name evidence="25" type="ORF">CQW29_10745</name>
</gene>
<feature type="binding site" evidence="21">
    <location>
        <position position="11"/>
    </location>
    <ligand>
        <name>substrate</name>
    </ligand>
</feature>
<evidence type="ECO:0000256" key="18">
    <source>
        <dbReference type="ARBA" id="ARBA00023209"/>
    </source>
</evidence>
<keyword evidence="17 24" id="KW-0472">Membrane</keyword>
<dbReference type="GO" id="GO:0004143">
    <property type="term" value="F:ATP-dependent diacylglycerol kinase activity"/>
    <property type="evidence" value="ECO:0007669"/>
    <property type="project" value="UniProtKB-EC"/>
</dbReference>
<dbReference type="EC" id="2.7.1.107" evidence="3 24"/>
<evidence type="ECO:0000256" key="9">
    <source>
        <dbReference type="ARBA" id="ARBA00022692"/>
    </source>
</evidence>
<dbReference type="Proteomes" id="UP000239181">
    <property type="component" value="Unassembled WGS sequence"/>
</dbReference>
<evidence type="ECO:0000256" key="1">
    <source>
        <dbReference type="ARBA" id="ARBA00004429"/>
    </source>
</evidence>
<keyword evidence="6" id="KW-0444">Lipid biosynthesis</keyword>
<evidence type="ECO:0000256" key="5">
    <source>
        <dbReference type="ARBA" id="ARBA00022475"/>
    </source>
</evidence>
<evidence type="ECO:0000256" key="20">
    <source>
        <dbReference type="PIRSR" id="PIRSR600829-1"/>
    </source>
</evidence>
<dbReference type="GO" id="GO:0005886">
    <property type="term" value="C:plasma membrane"/>
    <property type="evidence" value="ECO:0007669"/>
    <property type="project" value="UniProtKB-SubCell"/>
</dbReference>
<evidence type="ECO:0000256" key="19">
    <source>
        <dbReference type="ARBA" id="ARBA00023264"/>
    </source>
</evidence>
<evidence type="ECO:0000256" key="12">
    <source>
        <dbReference type="ARBA" id="ARBA00022777"/>
    </source>
</evidence>
<evidence type="ECO:0000256" key="3">
    <source>
        <dbReference type="ARBA" id="ARBA00012133"/>
    </source>
</evidence>
<evidence type="ECO:0000256" key="4">
    <source>
        <dbReference type="ARBA" id="ARBA00017575"/>
    </source>
</evidence>
<keyword evidence="12 24" id="KW-0418">Kinase</keyword>
<comment type="catalytic activity">
    <reaction evidence="24">
        <text>a 1,2-diacyl-sn-glycerol + ATP = a 1,2-diacyl-sn-glycero-3-phosphate + ADP + H(+)</text>
        <dbReference type="Rhea" id="RHEA:10272"/>
        <dbReference type="ChEBI" id="CHEBI:15378"/>
        <dbReference type="ChEBI" id="CHEBI:17815"/>
        <dbReference type="ChEBI" id="CHEBI:30616"/>
        <dbReference type="ChEBI" id="CHEBI:58608"/>
        <dbReference type="ChEBI" id="CHEBI:456216"/>
        <dbReference type="EC" id="2.7.1.107"/>
    </reaction>
</comment>
<feature type="binding site" evidence="21">
    <location>
        <position position="57"/>
    </location>
    <ligand>
        <name>substrate</name>
    </ligand>
</feature>
<dbReference type="OrthoDB" id="9796011at2"/>
<dbReference type="Gene3D" id="1.10.287.3610">
    <property type="match status" value="1"/>
</dbReference>
<keyword evidence="15 24" id="KW-1133">Transmembrane helix</keyword>
<sequence>MLFEKKKGFGRLFDSIKNSLSGLANALLTENSFRQLFIITGILFVIALCVDVSAVERLFLVSSCFLLLVVELLNTAIESAIDRVSLEIHPLSKRAKDIGGAAQLVTMLMTVTVWAMILL</sequence>
<keyword evidence="8 24" id="KW-0808">Transferase</keyword>
<dbReference type="GO" id="GO:0046872">
    <property type="term" value="F:metal ion binding"/>
    <property type="evidence" value="ECO:0007669"/>
    <property type="project" value="UniProtKB-KW"/>
</dbReference>
<dbReference type="CDD" id="cd14264">
    <property type="entry name" value="DAGK_IM"/>
    <property type="match status" value="1"/>
</dbReference>
<dbReference type="AlphaFoldDB" id="A0A2S9ICH0"/>
<evidence type="ECO:0000256" key="21">
    <source>
        <dbReference type="PIRSR" id="PIRSR600829-2"/>
    </source>
</evidence>
<feature type="binding site" evidence="22">
    <location>
        <position position="11"/>
    </location>
    <ligand>
        <name>ATP</name>
        <dbReference type="ChEBI" id="CHEBI:30616"/>
    </ligand>
</feature>
<feature type="binding site" evidence="22">
    <location>
        <begin position="96"/>
        <end position="97"/>
    </location>
    <ligand>
        <name>ATP</name>
        <dbReference type="ChEBI" id="CHEBI:30616"/>
    </ligand>
</feature>
<evidence type="ECO:0000256" key="8">
    <source>
        <dbReference type="ARBA" id="ARBA00022679"/>
    </source>
</evidence>
<keyword evidence="18" id="KW-0594">Phospholipid biosynthesis</keyword>
<comment type="similarity">
    <text evidence="2 24">Belongs to the bacterial diacylglycerol kinase family.</text>
</comment>
<keyword evidence="14 23" id="KW-0460">Magnesium</keyword>
<feature type="transmembrane region" description="Helical" evidence="24">
    <location>
        <begin position="59"/>
        <end position="77"/>
    </location>
</feature>
<keyword evidence="9 24" id="KW-0812">Transmembrane</keyword>
<evidence type="ECO:0000256" key="24">
    <source>
        <dbReference type="RuleBase" id="RU363065"/>
    </source>
</evidence>
<feature type="binding site" evidence="21">
    <location>
        <position position="71"/>
    </location>
    <ligand>
        <name>substrate</name>
    </ligand>
</feature>
<reference evidence="25 26" key="1">
    <citation type="submission" date="2017-10" db="EMBL/GenBank/DDBJ databases">
        <title>Draft genome of two endophytic bacteria isolated from 'guarana' Paullinia cupana (Mart.) Ducke.</title>
        <authorList>
            <person name="Siqueira K.A."/>
            <person name="Liotti R.G."/>
            <person name="Mendes T.A."/>
            <person name="Soares M.A."/>
        </authorList>
    </citation>
    <scope>NUCLEOTIDE SEQUENCE [LARGE SCALE GENOMIC DNA]</scope>
    <source>
        <strain evidence="25 26">342</strain>
    </source>
</reference>
<evidence type="ECO:0000256" key="2">
    <source>
        <dbReference type="ARBA" id="ARBA00005967"/>
    </source>
</evidence>
<evidence type="ECO:0000256" key="22">
    <source>
        <dbReference type="PIRSR" id="PIRSR600829-3"/>
    </source>
</evidence>
<dbReference type="PANTHER" id="PTHR34299:SF1">
    <property type="entry name" value="DIACYLGLYCEROL KINASE"/>
    <property type="match status" value="1"/>
</dbReference>
<feature type="binding site" evidence="22">
    <location>
        <begin position="87"/>
        <end position="89"/>
    </location>
    <ligand>
        <name>ATP</name>
        <dbReference type="ChEBI" id="CHEBI:30616"/>
    </ligand>
</feature>
<keyword evidence="13 22" id="KW-0067">ATP-binding</keyword>
<dbReference type="Pfam" id="PF01219">
    <property type="entry name" value="DAGK_prokar"/>
    <property type="match status" value="1"/>
</dbReference>
<dbReference type="PANTHER" id="PTHR34299">
    <property type="entry name" value="DIACYLGLYCEROL KINASE"/>
    <property type="match status" value="1"/>
</dbReference>
<keyword evidence="5" id="KW-1003">Cell membrane</keyword>
<evidence type="ECO:0000256" key="16">
    <source>
        <dbReference type="ARBA" id="ARBA00023098"/>
    </source>
</evidence>
<evidence type="ECO:0000313" key="26">
    <source>
        <dbReference type="Proteomes" id="UP000239181"/>
    </source>
</evidence>
<evidence type="ECO:0000256" key="6">
    <source>
        <dbReference type="ARBA" id="ARBA00022516"/>
    </source>
</evidence>
<organism evidence="25 26">
    <name type="scientific">Pantoea coffeiphila</name>
    <dbReference type="NCBI Taxonomy" id="1465635"/>
    <lineage>
        <taxon>Bacteria</taxon>
        <taxon>Pseudomonadati</taxon>
        <taxon>Pseudomonadota</taxon>
        <taxon>Gammaproteobacteria</taxon>
        <taxon>Enterobacterales</taxon>
        <taxon>Erwiniaceae</taxon>
        <taxon>Pantoea</taxon>
    </lineage>
</organism>
<evidence type="ECO:0000256" key="11">
    <source>
        <dbReference type="ARBA" id="ARBA00022741"/>
    </source>
</evidence>
<evidence type="ECO:0000256" key="7">
    <source>
        <dbReference type="ARBA" id="ARBA00022519"/>
    </source>
</evidence>
<feature type="active site" description="Proton acceptor" evidence="20">
    <location>
        <position position="71"/>
    </location>
</feature>
<evidence type="ECO:0000313" key="25">
    <source>
        <dbReference type="EMBL" id="PRD15476.1"/>
    </source>
</evidence>
<dbReference type="RefSeq" id="WP_105592732.1">
    <property type="nucleotide sequence ID" value="NZ_JAFBFW010000001.1"/>
</dbReference>
<keyword evidence="7 24" id="KW-0997">Cell inner membrane</keyword>
<keyword evidence="11 22" id="KW-0547">Nucleotide-binding</keyword>
<accession>A0A2S9ICH0</accession>
<dbReference type="GO" id="GO:0005524">
    <property type="term" value="F:ATP binding"/>
    <property type="evidence" value="ECO:0007669"/>
    <property type="project" value="UniProtKB-KW"/>
</dbReference>
<evidence type="ECO:0000256" key="14">
    <source>
        <dbReference type="ARBA" id="ARBA00022842"/>
    </source>
</evidence>
<evidence type="ECO:0000256" key="10">
    <source>
        <dbReference type="ARBA" id="ARBA00022723"/>
    </source>
</evidence>
<keyword evidence="16 24" id="KW-0443">Lipid metabolism</keyword>
<protein>
    <recommendedName>
        <fullName evidence="4 24">Diacylglycerol kinase</fullName>
        <ecNumber evidence="3 24">2.7.1.107</ecNumber>
    </recommendedName>
</protein>
<feature type="binding site" evidence="23">
    <location>
        <position position="78"/>
    </location>
    <ligand>
        <name>a divalent metal cation</name>
        <dbReference type="ChEBI" id="CHEBI:60240"/>
    </ligand>
</feature>
<dbReference type="InterPro" id="IPR033718">
    <property type="entry name" value="DAGK_prok"/>
</dbReference>
<comment type="function">
    <text evidence="24">Catalyzes the ATP-dependent phosphorylation of sn-l,2-diacylglycerol (DAG) to phosphatidic acid. Involved in the recycling of diacylglycerol produced as a by-product during membrane-derived oligosaccharide (MDO) biosynthesis.</text>
</comment>
<feature type="binding site" evidence="22">
    <location>
        <position position="78"/>
    </location>
    <ligand>
        <name>ATP</name>
        <dbReference type="ChEBI" id="CHEBI:30616"/>
    </ligand>
</feature>
<comment type="caution">
    <text evidence="25">The sequence shown here is derived from an EMBL/GenBank/DDBJ whole genome shotgun (WGS) entry which is preliminary data.</text>
</comment>
<feature type="transmembrane region" description="Helical" evidence="24">
    <location>
        <begin position="98"/>
        <end position="117"/>
    </location>
</feature>
<keyword evidence="19 24" id="KW-1208">Phospholipid metabolism</keyword>
<dbReference type="InterPro" id="IPR000829">
    <property type="entry name" value="DAGK"/>
</dbReference>
<dbReference type="GO" id="GO:0006654">
    <property type="term" value="P:phosphatidic acid biosynthetic process"/>
    <property type="evidence" value="ECO:0007669"/>
    <property type="project" value="InterPro"/>
</dbReference>
<name>A0A2S9ICH0_9GAMM</name>
<keyword evidence="26" id="KW-1185">Reference proteome</keyword>
<evidence type="ECO:0000256" key="13">
    <source>
        <dbReference type="ARBA" id="ARBA00022840"/>
    </source>
</evidence>
<dbReference type="InterPro" id="IPR036945">
    <property type="entry name" value="DAGK_sf"/>
</dbReference>
<feature type="binding site" evidence="23">
    <location>
        <position position="30"/>
    </location>
    <ligand>
        <name>a divalent metal cation</name>
        <dbReference type="ChEBI" id="CHEBI:60240"/>
    </ligand>
</feature>
<keyword evidence="10 23" id="KW-0479">Metal-binding</keyword>
<feature type="binding site" evidence="22">
    <location>
        <position position="30"/>
    </location>
    <ligand>
        <name>ATP</name>
        <dbReference type="ChEBI" id="CHEBI:30616"/>
    </ligand>
</feature>
<comment type="cofactor">
    <cofactor evidence="23">
        <name>Mg(2+)</name>
        <dbReference type="ChEBI" id="CHEBI:18420"/>
    </cofactor>
    <text evidence="23">Mn(2+), Zn(2+), Cd(2+) and Co(2+) support activity to lesser extents.</text>
</comment>
<evidence type="ECO:0000256" key="15">
    <source>
        <dbReference type="ARBA" id="ARBA00022989"/>
    </source>
</evidence>
<evidence type="ECO:0000256" key="23">
    <source>
        <dbReference type="PIRSR" id="PIRSR600829-4"/>
    </source>
</evidence>
<feature type="transmembrane region" description="Helical" evidence="24">
    <location>
        <begin position="36"/>
        <end position="53"/>
    </location>
</feature>
<dbReference type="EMBL" id="PDET01000006">
    <property type="protein sequence ID" value="PRD15476.1"/>
    <property type="molecule type" value="Genomic_DNA"/>
</dbReference>